<dbReference type="InterPro" id="IPR014721">
    <property type="entry name" value="Ribsml_uS5_D2-typ_fold_subgr"/>
</dbReference>
<dbReference type="GO" id="GO:0004413">
    <property type="term" value="F:homoserine kinase activity"/>
    <property type="evidence" value="ECO:0007669"/>
    <property type="project" value="UniProtKB-UniRule"/>
</dbReference>
<dbReference type="NCBIfam" id="NF002288">
    <property type="entry name" value="PRK01212.1-4"/>
    <property type="match status" value="1"/>
</dbReference>
<dbReference type="GO" id="GO:0005524">
    <property type="term" value="F:ATP binding"/>
    <property type="evidence" value="ECO:0007669"/>
    <property type="project" value="UniProtKB-UniRule"/>
</dbReference>
<gene>
    <name evidence="13" type="primary">thrB</name>
    <name evidence="16" type="ORF">EDD71_1117</name>
</gene>
<dbReference type="SUPFAM" id="SSF54211">
    <property type="entry name" value="Ribosomal protein S5 domain 2-like"/>
    <property type="match status" value="1"/>
</dbReference>
<dbReference type="InterPro" id="IPR006203">
    <property type="entry name" value="GHMP_knse_ATP-bd_CS"/>
</dbReference>
<feature type="domain" description="GHMP kinase C-terminal" evidence="15">
    <location>
        <begin position="219"/>
        <end position="281"/>
    </location>
</feature>
<keyword evidence="8 13" id="KW-0547">Nucleotide-binding</keyword>
<dbReference type="NCBIfam" id="TIGR00191">
    <property type="entry name" value="thrB"/>
    <property type="match status" value="1"/>
</dbReference>
<dbReference type="PIRSF" id="PIRSF000676">
    <property type="entry name" value="Homoser_kin"/>
    <property type="match status" value="1"/>
</dbReference>
<keyword evidence="9 13" id="KW-0418">Kinase</keyword>
<comment type="caution">
    <text evidence="16">The sequence shown here is derived from an EMBL/GenBank/DDBJ whole genome shotgun (WGS) entry which is preliminary data.</text>
</comment>
<dbReference type="PANTHER" id="PTHR20861">
    <property type="entry name" value="HOMOSERINE/4-DIPHOSPHOCYTIDYL-2-C-METHYL-D-ERYTHRITOL KINASE"/>
    <property type="match status" value="1"/>
</dbReference>
<name>A0A4R7KQE2_9CLOT</name>
<dbReference type="InterPro" id="IPR013750">
    <property type="entry name" value="GHMP_kinase_C_dom"/>
</dbReference>
<feature type="binding site" evidence="13">
    <location>
        <begin position="90"/>
        <end position="100"/>
    </location>
    <ligand>
        <name>ATP</name>
        <dbReference type="ChEBI" id="CHEBI:30616"/>
    </ligand>
</feature>
<dbReference type="InterPro" id="IPR036554">
    <property type="entry name" value="GHMP_kinase_C_sf"/>
</dbReference>
<comment type="function">
    <text evidence="12 13">Catalyzes the ATP-dependent phosphorylation of L-homoserine to L-homoserine phosphate.</text>
</comment>
<comment type="similarity">
    <text evidence="2 13">Belongs to the GHMP kinase family. Homoserine kinase subfamily.</text>
</comment>
<dbReference type="EC" id="2.7.1.39" evidence="3 13"/>
<evidence type="ECO:0000256" key="3">
    <source>
        <dbReference type="ARBA" id="ARBA00012078"/>
    </source>
</evidence>
<dbReference type="GO" id="GO:0009088">
    <property type="term" value="P:threonine biosynthetic process"/>
    <property type="evidence" value="ECO:0007669"/>
    <property type="project" value="UniProtKB-UniRule"/>
</dbReference>
<dbReference type="SUPFAM" id="SSF55060">
    <property type="entry name" value="GHMP Kinase, C-terminal domain"/>
    <property type="match status" value="1"/>
</dbReference>
<dbReference type="Gene3D" id="3.30.70.890">
    <property type="entry name" value="GHMP kinase, C-terminal domain"/>
    <property type="match status" value="1"/>
</dbReference>
<evidence type="ECO:0000256" key="1">
    <source>
        <dbReference type="ARBA" id="ARBA00005015"/>
    </source>
</evidence>
<reference evidence="16 17" key="1">
    <citation type="submission" date="2019-03" db="EMBL/GenBank/DDBJ databases">
        <title>Genomic Encyclopedia of Type Strains, Phase IV (KMG-IV): sequencing the most valuable type-strain genomes for metagenomic binning, comparative biology and taxonomic classification.</title>
        <authorList>
            <person name="Goeker M."/>
        </authorList>
    </citation>
    <scope>NUCLEOTIDE SEQUENCE [LARGE SCALE GENOMIC DNA]</scope>
    <source>
        <strain evidence="16 17">DSM 24455</strain>
    </source>
</reference>
<keyword evidence="6 13" id="KW-0808">Transferase</keyword>
<dbReference type="PRINTS" id="PR00958">
    <property type="entry name" value="HOMSERKINASE"/>
</dbReference>
<evidence type="ECO:0000256" key="2">
    <source>
        <dbReference type="ARBA" id="ARBA00007370"/>
    </source>
</evidence>
<keyword evidence="17" id="KW-1185">Reference proteome</keyword>
<organism evidence="16 17">
    <name type="scientific">Fonticella tunisiensis</name>
    <dbReference type="NCBI Taxonomy" id="1096341"/>
    <lineage>
        <taxon>Bacteria</taxon>
        <taxon>Bacillati</taxon>
        <taxon>Bacillota</taxon>
        <taxon>Clostridia</taxon>
        <taxon>Eubacteriales</taxon>
        <taxon>Clostridiaceae</taxon>
        <taxon>Fonticella</taxon>
    </lineage>
</organism>
<proteinExistence type="inferred from homology"/>
<dbReference type="InterPro" id="IPR020568">
    <property type="entry name" value="Ribosomal_Su5_D2-typ_SF"/>
</dbReference>
<dbReference type="Pfam" id="PF08544">
    <property type="entry name" value="GHMP_kinases_C"/>
    <property type="match status" value="1"/>
</dbReference>
<evidence type="ECO:0000256" key="4">
    <source>
        <dbReference type="ARBA" id="ARBA00017858"/>
    </source>
</evidence>
<dbReference type="GO" id="GO:0005737">
    <property type="term" value="C:cytoplasm"/>
    <property type="evidence" value="ECO:0007669"/>
    <property type="project" value="UniProtKB-SubCell"/>
</dbReference>
<comment type="subcellular location">
    <subcellularLocation>
        <location evidence="13">Cytoplasm</location>
    </subcellularLocation>
</comment>
<evidence type="ECO:0000256" key="8">
    <source>
        <dbReference type="ARBA" id="ARBA00022741"/>
    </source>
</evidence>
<evidence type="ECO:0000256" key="7">
    <source>
        <dbReference type="ARBA" id="ARBA00022697"/>
    </source>
</evidence>
<evidence type="ECO:0000313" key="17">
    <source>
        <dbReference type="Proteomes" id="UP000295325"/>
    </source>
</evidence>
<dbReference type="Gene3D" id="3.30.230.10">
    <property type="match status" value="1"/>
</dbReference>
<keyword evidence="5 13" id="KW-0028">Amino-acid biosynthesis</keyword>
<dbReference type="AlphaFoldDB" id="A0A4R7KQE2"/>
<evidence type="ECO:0000256" key="13">
    <source>
        <dbReference type="HAMAP-Rule" id="MF_00384"/>
    </source>
</evidence>
<evidence type="ECO:0000256" key="10">
    <source>
        <dbReference type="ARBA" id="ARBA00022840"/>
    </source>
</evidence>
<dbReference type="PANTHER" id="PTHR20861:SF1">
    <property type="entry name" value="HOMOSERINE KINASE"/>
    <property type="match status" value="1"/>
</dbReference>
<dbReference type="InterPro" id="IPR006204">
    <property type="entry name" value="GHMP_kinase_N_dom"/>
</dbReference>
<dbReference type="InterPro" id="IPR000870">
    <property type="entry name" value="Homoserine_kinase"/>
</dbReference>
<dbReference type="EMBL" id="SOAZ01000011">
    <property type="protein sequence ID" value="TDT58374.1"/>
    <property type="molecule type" value="Genomic_DNA"/>
</dbReference>
<feature type="domain" description="GHMP kinase N-terminal" evidence="14">
    <location>
        <begin position="61"/>
        <end position="143"/>
    </location>
</feature>
<dbReference type="RefSeq" id="WP_133628177.1">
    <property type="nucleotide sequence ID" value="NZ_SOAZ01000011.1"/>
</dbReference>
<dbReference type="PROSITE" id="PS00627">
    <property type="entry name" value="GHMP_KINASES_ATP"/>
    <property type="match status" value="1"/>
</dbReference>
<sequence>MVSDMVRVRVPASSANLGPGFDCIGVALNLYTEISMGFVEDGLLIEVLGEDYKDIEKNQDNLVYRAAKKVFEKTQTDYTGLNIKIKVGIPLGSGLGSSASAIIGGMVAANELIGKPLRDDEILNLAASMEGHADNVGPALLGGLNIMAFDGAVTYYIRKELDEDLKFVAFTPNRVLKTETARNVLPAKVDFKDAVFNTGRSSLLAAALFSEEYGLLKIASQDVLHQKYRSKLIPEMYKCFDKALECGAYFAFLSGAGPTIMAVCSEESADKVVEGVGSVYKSMEIDYRVYKLKCDNKGAHIIKNGSTTNCLL</sequence>
<evidence type="ECO:0000259" key="14">
    <source>
        <dbReference type="Pfam" id="PF00288"/>
    </source>
</evidence>
<dbReference type="OrthoDB" id="9769912at2"/>
<dbReference type="HAMAP" id="MF_00384">
    <property type="entry name" value="Homoser_kinase"/>
    <property type="match status" value="1"/>
</dbReference>
<evidence type="ECO:0000256" key="6">
    <source>
        <dbReference type="ARBA" id="ARBA00022679"/>
    </source>
</evidence>
<evidence type="ECO:0000313" key="16">
    <source>
        <dbReference type="EMBL" id="TDT58374.1"/>
    </source>
</evidence>
<dbReference type="UniPathway" id="UPA00050">
    <property type="reaction ID" value="UER00064"/>
</dbReference>
<evidence type="ECO:0000256" key="11">
    <source>
        <dbReference type="ARBA" id="ARBA00049375"/>
    </source>
</evidence>
<evidence type="ECO:0000256" key="5">
    <source>
        <dbReference type="ARBA" id="ARBA00022605"/>
    </source>
</evidence>
<evidence type="ECO:0000259" key="15">
    <source>
        <dbReference type="Pfam" id="PF08544"/>
    </source>
</evidence>
<comment type="pathway">
    <text evidence="1 13">Amino-acid biosynthesis; L-threonine biosynthesis; L-threonine from L-aspartate: step 4/5.</text>
</comment>
<protein>
    <recommendedName>
        <fullName evidence="4 13">Homoserine kinase</fullName>
        <shortName evidence="13">HK</shortName>
        <shortName evidence="13">HSK</shortName>
        <ecNumber evidence="3 13">2.7.1.39</ecNumber>
    </recommendedName>
</protein>
<keyword evidence="10 13" id="KW-0067">ATP-binding</keyword>
<accession>A0A4R7KQE2</accession>
<dbReference type="Pfam" id="PF00288">
    <property type="entry name" value="GHMP_kinases_N"/>
    <property type="match status" value="1"/>
</dbReference>
<dbReference type="Proteomes" id="UP000295325">
    <property type="component" value="Unassembled WGS sequence"/>
</dbReference>
<evidence type="ECO:0000256" key="9">
    <source>
        <dbReference type="ARBA" id="ARBA00022777"/>
    </source>
</evidence>
<keyword evidence="7 13" id="KW-0791">Threonine biosynthesis</keyword>
<evidence type="ECO:0000256" key="12">
    <source>
        <dbReference type="ARBA" id="ARBA00049954"/>
    </source>
</evidence>
<keyword evidence="13" id="KW-0963">Cytoplasm</keyword>
<comment type="catalytic activity">
    <reaction evidence="11 13">
        <text>L-homoserine + ATP = O-phospho-L-homoserine + ADP + H(+)</text>
        <dbReference type="Rhea" id="RHEA:13985"/>
        <dbReference type="ChEBI" id="CHEBI:15378"/>
        <dbReference type="ChEBI" id="CHEBI:30616"/>
        <dbReference type="ChEBI" id="CHEBI:57476"/>
        <dbReference type="ChEBI" id="CHEBI:57590"/>
        <dbReference type="ChEBI" id="CHEBI:456216"/>
        <dbReference type="EC" id="2.7.1.39"/>
    </reaction>
</comment>